<accession>A0A078KVF6</accession>
<feature type="coiled-coil region" evidence="1">
    <location>
        <begin position="381"/>
        <end position="471"/>
    </location>
</feature>
<dbReference type="AlphaFoldDB" id="A0A078KVF6"/>
<dbReference type="Pfam" id="PF21663">
    <property type="entry name" value="WipA_Phos"/>
    <property type="match status" value="1"/>
</dbReference>
<keyword evidence="5" id="KW-1185">Reference proteome</keyword>
<keyword evidence="1" id="KW-0175">Coiled coil</keyword>
<dbReference type="Proteomes" id="UP000044071">
    <property type="component" value="Unassembled WGS sequence"/>
</dbReference>
<feature type="transmembrane region" description="Helical" evidence="2">
    <location>
        <begin position="606"/>
        <end position="626"/>
    </location>
</feature>
<evidence type="ECO:0000259" key="3">
    <source>
        <dbReference type="Pfam" id="PF21663"/>
    </source>
</evidence>
<proteinExistence type="predicted"/>
<name>A0A078KVF6_9GAMM</name>
<protein>
    <recommendedName>
        <fullName evidence="3">WipA-like phosphatase domain-containing protein</fullName>
    </recommendedName>
</protein>
<keyword evidence="2" id="KW-1133">Transmembrane helix</keyword>
<sequence>MKQELTTLANVDIRAFPKEKIINPLMTDITIGDLHANPLLLLNHLVRRGIVDISPENYEAFAKIYTLPKLQPKLGNVYTSEKAPIFSADNKKEDLENIYAQFNQIVGQITVIDKKTLFRLIGDELVDRGMSDYFVLKLLQRLDKQGANFEIIPSNHGIEFVEACEKFAQNGNKLVAARIKNVAHGNSFVALQESIEAGAIKAEEILDIYNQSYKKHLKLISYSLDKEGNEIHIFSHAGIGLNHIRGLAEKFGVPYSARNAADLAKTIDNINKQFALKVDANEVHTLYSDEMMYRGYTSKAKYNVKDEVIAAILWGRVYSDLERESTDFIVKFIHGHDDGDRDQTHLTLNEKLGQFANYRGDLKFYSTDGQHEAPTNYLEEISILKQKVNLLQTEVDELKTTNSALEKTHSHLNARLSEATRLLVANVKQHLATKDERDQLNSQNDALQREIGQLKQENAQLKIDSDKAVQEQKSLANEQRRIVAELLTIKELDCANLIATKLIPSSTTYFLHLVEEAKQLDSSVRIKDYHQDFPTFKGEVADKERYEKIGEKYKAMQRLLLALTDTKNNPLPSERITKFSESLANHNAQIKEYRDSAWIHYSKSCAIAIGIVCTGIIPGIIALLAYSSYKGKSSSLFFVKSIGEEYVDTMDASLLNSPISVGAG</sequence>
<organism evidence="4 5">
    <name type="scientific">Legionella massiliensis</name>
    <dbReference type="NCBI Taxonomy" id="1034943"/>
    <lineage>
        <taxon>Bacteria</taxon>
        <taxon>Pseudomonadati</taxon>
        <taxon>Pseudomonadota</taxon>
        <taxon>Gammaproteobacteria</taxon>
        <taxon>Legionellales</taxon>
        <taxon>Legionellaceae</taxon>
        <taxon>Legionella</taxon>
    </lineage>
</organism>
<dbReference type="OrthoDB" id="5654315at2"/>
<dbReference type="eggNOG" id="ENOG5034CFV">
    <property type="taxonomic scope" value="Bacteria"/>
</dbReference>
<dbReference type="GO" id="GO:0016791">
    <property type="term" value="F:phosphatase activity"/>
    <property type="evidence" value="ECO:0007669"/>
    <property type="project" value="InterPro"/>
</dbReference>
<dbReference type="RefSeq" id="WP_099908972.1">
    <property type="nucleotide sequence ID" value="NZ_CCVW01000001.1"/>
</dbReference>
<evidence type="ECO:0000256" key="2">
    <source>
        <dbReference type="SAM" id="Phobius"/>
    </source>
</evidence>
<evidence type="ECO:0000313" key="5">
    <source>
        <dbReference type="Proteomes" id="UP000044071"/>
    </source>
</evidence>
<evidence type="ECO:0000256" key="1">
    <source>
        <dbReference type="SAM" id="Coils"/>
    </source>
</evidence>
<feature type="domain" description="WipA-like phosphatase" evidence="3">
    <location>
        <begin position="117"/>
        <end position="353"/>
    </location>
</feature>
<dbReference type="InterPro" id="IPR048521">
    <property type="entry name" value="WipA_Phos"/>
</dbReference>
<keyword evidence="2" id="KW-0472">Membrane</keyword>
<keyword evidence="2" id="KW-0812">Transmembrane</keyword>
<dbReference type="NCBIfam" id="NF043030">
    <property type="entry name" value="T4SS_Wip"/>
    <property type="match status" value="1"/>
</dbReference>
<gene>
    <name evidence="4" type="ORF">BN59_01246</name>
</gene>
<reference evidence="4 5" key="1">
    <citation type="submission" date="2014-06" db="EMBL/GenBank/DDBJ databases">
        <authorList>
            <person name="Urmite Genomes Urmite Genomes"/>
        </authorList>
    </citation>
    <scope>NUCLEOTIDE SEQUENCE [LARGE SCALE GENOMIC DNA]</scope>
</reference>
<evidence type="ECO:0000313" key="4">
    <source>
        <dbReference type="EMBL" id="CDZ76967.1"/>
    </source>
</evidence>
<dbReference type="EMBL" id="CCSB01000001">
    <property type="protein sequence ID" value="CDZ76967.1"/>
    <property type="molecule type" value="Genomic_DNA"/>
</dbReference>